<sequence>MSSTVNAAPFYGVDVDLHNVGVDVRVNDIPVYFDYTKGQLTVEVPTPESIIDGLNNLSLNIFLPYDEQSGDQTSEYENGAYATITLFEQDLSKNNSKRQLVSATLKLTEAGVIAQLDDHIKNEQTTPKVVLTEEKSASVEITTQIKSPFPKWAWQDGQQIENNKENFNSLLEVYKNIHSTLKAKDLGKLKSLYRVRAKEIAIAYGLSNEEEGQKKLSTGEDMQNVSLELNDLFLDGMTFEVSANGKLARIKNYLNAQPIFYYDPKSRLFHLYKFMFFLDKNNQWVMIR</sequence>
<proteinExistence type="predicted"/>
<reference evidence="1 2" key="1">
    <citation type="submission" date="2019-07" db="EMBL/GenBank/DDBJ databases">
        <title>Draft genome for Aliikangiella sp. M105.</title>
        <authorList>
            <person name="Wang G."/>
        </authorList>
    </citation>
    <scope>NUCLEOTIDE SEQUENCE [LARGE SCALE GENOMIC DNA]</scope>
    <source>
        <strain evidence="1 2">M105</strain>
    </source>
</reference>
<evidence type="ECO:0000313" key="1">
    <source>
        <dbReference type="EMBL" id="TQV85882.1"/>
    </source>
</evidence>
<evidence type="ECO:0000313" key="2">
    <source>
        <dbReference type="Proteomes" id="UP000315439"/>
    </source>
</evidence>
<gene>
    <name evidence="1" type="ORF">FLL46_18335</name>
</gene>
<dbReference type="RefSeq" id="WP_142932801.1">
    <property type="nucleotide sequence ID" value="NZ_ML660167.1"/>
</dbReference>
<dbReference type="EMBL" id="VIKS01000011">
    <property type="protein sequence ID" value="TQV85882.1"/>
    <property type="molecule type" value="Genomic_DNA"/>
</dbReference>
<dbReference type="AlphaFoldDB" id="A0A545U8T7"/>
<name>A0A545U8T7_9GAMM</name>
<comment type="caution">
    <text evidence="1">The sequence shown here is derived from an EMBL/GenBank/DDBJ whole genome shotgun (WGS) entry which is preliminary data.</text>
</comment>
<dbReference type="Proteomes" id="UP000315439">
    <property type="component" value="Unassembled WGS sequence"/>
</dbReference>
<dbReference type="OrthoDB" id="7058856at2"/>
<accession>A0A545U8T7</accession>
<organism evidence="1 2">
    <name type="scientific">Aliikangiella coralliicola</name>
    <dbReference type="NCBI Taxonomy" id="2592383"/>
    <lineage>
        <taxon>Bacteria</taxon>
        <taxon>Pseudomonadati</taxon>
        <taxon>Pseudomonadota</taxon>
        <taxon>Gammaproteobacteria</taxon>
        <taxon>Oceanospirillales</taxon>
        <taxon>Pleioneaceae</taxon>
        <taxon>Aliikangiella</taxon>
    </lineage>
</organism>
<keyword evidence="2" id="KW-1185">Reference proteome</keyword>
<protein>
    <submittedName>
        <fullName evidence="1">Uncharacterized protein</fullName>
    </submittedName>
</protein>